<sequence>MDNSQEINYSIIIKNNPDKPTLQLLNTYWVFENGIFPNKPKQLSTENKLRIHDIYVVVKEYSYVELQYKCRTCDMILEQEVYSQSNFLQILKDEPICELCEIREELKIEEEINKLREQKEQEEKKKNELYSKLNAAVEHFEETQFNKEEARFMLHFIREGIKKISFLNHGENYEVFYKFNLLGLIHLQENIVEKYLIVSYSHKLEDLLMNWLNKETLENITQDTSSWSRLSFLLENNRSYRNSNTPRFSGTISFKEDIIIKKHTKCLYGVWDRSHDDAWFTLTPTSDIIVANNKPIHKEPKHIRDILNRFLDNPENRDF</sequence>
<dbReference type="AlphaFoldDB" id="A0A1N6WQJ1"/>
<dbReference type="OrthoDB" id="1331793at2"/>
<reference evidence="3" key="1">
    <citation type="submission" date="2017-01" db="EMBL/GenBank/DDBJ databases">
        <authorList>
            <person name="Varghese N."/>
            <person name="Submissions S."/>
        </authorList>
    </citation>
    <scope>NUCLEOTIDE SEQUENCE [LARGE SCALE GENOMIC DNA]</scope>
    <source>
        <strain evidence="3">DSM 15366</strain>
    </source>
</reference>
<evidence type="ECO:0000313" key="2">
    <source>
        <dbReference type="EMBL" id="SIQ92383.1"/>
    </source>
</evidence>
<evidence type="ECO:0000256" key="1">
    <source>
        <dbReference type="SAM" id="Coils"/>
    </source>
</evidence>
<gene>
    <name evidence="2" type="ORF">SAMN05421797_104185</name>
</gene>
<evidence type="ECO:0000313" key="3">
    <source>
        <dbReference type="Proteomes" id="UP000186953"/>
    </source>
</evidence>
<dbReference type="Proteomes" id="UP000186953">
    <property type="component" value="Unassembled WGS sequence"/>
</dbReference>
<protein>
    <submittedName>
        <fullName evidence="2">Uncharacterized protein</fullName>
    </submittedName>
</protein>
<keyword evidence="3" id="KW-1185">Reference proteome</keyword>
<name>A0A1N6WQJ1_9FLAO</name>
<dbReference type="RefSeq" id="WP_076548840.1">
    <property type="nucleotide sequence ID" value="NZ_FTMA01000004.1"/>
</dbReference>
<accession>A0A1N6WQJ1</accession>
<feature type="coiled-coil region" evidence="1">
    <location>
        <begin position="101"/>
        <end position="139"/>
    </location>
</feature>
<proteinExistence type="predicted"/>
<dbReference type="EMBL" id="FTMA01000004">
    <property type="protein sequence ID" value="SIQ92383.1"/>
    <property type="molecule type" value="Genomic_DNA"/>
</dbReference>
<organism evidence="2 3">
    <name type="scientific">Maribacter ulvicola</name>
    <dbReference type="NCBI Taxonomy" id="228959"/>
    <lineage>
        <taxon>Bacteria</taxon>
        <taxon>Pseudomonadati</taxon>
        <taxon>Bacteroidota</taxon>
        <taxon>Flavobacteriia</taxon>
        <taxon>Flavobacteriales</taxon>
        <taxon>Flavobacteriaceae</taxon>
        <taxon>Maribacter</taxon>
    </lineage>
</organism>
<keyword evidence="1" id="KW-0175">Coiled coil</keyword>